<keyword evidence="12" id="KW-0472">Membrane</keyword>
<protein>
    <recommendedName>
        <fullName evidence="8">Interferon epsilon</fullName>
    </recommendedName>
    <alternativeName>
        <fullName evidence="9">Interferon epsilon-1</fullName>
    </alternativeName>
</protein>
<dbReference type="PROSITE" id="PS00252">
    <property type="entry name" value="INTERFERON_A_B_D"/>
    <property type="match status" value="1"/>
</dbReference>
<keyword evidence="12" id="KW-1133">Transmembrane helix</keyword>
<feature type="transmembrane region" description="Helical" evidence="12">
    <location>
        <begin position="6"/>
        <end position="24"/>
    </location>
</feature>
<dbReference type="AlphaFoldDB" id="A0A5F9C3N2"/>
<dbReference type="Proteomes" id="UP000001811">
    <property type="component" value="Chromosome 1"/>
</dbReference>
<accession>A0A5F9C3N2</accession>
<evidence type="ECO:0000256" key="2">
    <source>
        <dbReference type="ARBA" id="ARBA00011033"/>
    </source>
</evidence>
<keyword evidence="3 10" id="KW-0202">Cytokine</keyword>
<evidence type="ECO:0000313" key="13">
    <source>
        <dbReference type="Ensembl" id="ENSOCUP00000028344.1"/>
    </source>
</evidence>
<dbReference type="Gene3D" id="1.20.1250.10">
    <property type="match status" value="1"/>
</dbReference>
<evidence type="ECO:0000256" key="11">
    <source>
        <dbReference type="SAM" id="MobiDB-lite"/>
    </source>
</evidence>
<dbReference type="PANTHER" id="PTHR11691">
    <property type="entry name" value="TYPE I INTERFERON"/>
    <property type="match status" value="1"/>
</dbReference>
<keyword evidence="12" id="KW-0812">Transmembrane</keyword>
<dbReference type="Pfam" id="PF00143">
    <property type="entry name" value="Interferon"/>
    <property type="match status" value="1"/>
</dbReference>
<dbReference type="SMR" id="A0A5F9C3N2"/>
<organism evidence="13 14">
    <name type="scientific">Oryctolagus cuniculus</name>
    <name type="common">Rabbit</name>
    <dbReference type="NCBI Taxonomy" id="9986"/>
    <lineage>
        <taxon>Eukaryota</taxon>
        <taxon>Metazoa</taxon>
        <taxon>Chordata</taxon>
        <taxon>Craniata</taxon>
        <taxon>Vertebrata</taxon>
        <taxon>Euteleostomi</taxon>
        <taxon>Mammalia</taxon>
        <taxon>Eutheria</taxon>
        <taxon>Euarchontoglires</taxon>
        <taxon>Glires</taxon>
        <taxon>Lagomorpha</taxon>
        <taxon>Leporidae</taxon>
        <taxon>Oryctolagus</taxon>
    </lineage>
</organism>
<dbReference type="GO" id="GO:0005125">
    <property type="term" value="F:cytokine activity"/>
    <property type="evidence" value="ECO:0007669"/>
    <property type="project" value="UniProtKB-KW"/>
</dbReference>
<keyword evidence="4" id="KW-0964">Secreted</keyword>
<keyword evidence="6 10" id="KW-0051">Antiviral defense</keyword>
<sequence length="212" mass="25047">MTYKYFFEIVLVLLASSTIFSLKLKRVPFQQRRMNTRSLKPWNNLQKLRIQQCLPHRNDFRLPLKSVNPHQYQKAQVLAVIHETLQQIFSLFRENISLGGGEKNDLEKFLIELHQELQYLEGFMELEAKQESGALGSEILRLQIKTYFLRIRDYLEAQDYSICAWIIVQVEINRCLFFVFRLTEMLNKKNQGQHGNDSYQEMEAEAADSVHS</sequence>
<feature type="compositionally biased region" description="Polar residues" evidence="11">
    <location>
        <begin position="190"/>
        <end position="199"/>
    </location>
</feature>
<evidence type="ECO:0000256" key="10">
    <source>
        <dbReference type="RuleBase" id="RU000436"/>
    </source>
</evidence>
<dbReference type="FunCoup" id="A0A5F9C3N2">
    <property type="interactions" value="152"/>
</dbReference>
<dbReference type="EMBL" id="AAGW02033066">
    <property type="status" value="NOT_ANNOTATED_CDS"/>
    <property type="molecule type" value="Genomic_DNA"/>
</dbReference>
<evidence type="ECO:0000313" key="14">
    <source>
        <dbReference type="Proteomes" id="UP000001811"/>
    </source>
</evidence>
<dbReference type="FunFam" id="1.20.1250.10:FF:000033">
    <property type="entry name" value="Interferon epsilon"/>
    <property type="match status" value="1"/>
</dbReference>
<reference evidence="13" key="3">
    <citation type="submission" date="2025-09" db="UniProtKB">
        <authorList>
            <consortium name="Ensembl"/>
        </authorList>
    </citation>
    <scope>IDENTIFICATION</scope>
    <source>
        <strain evidence="13">Thorbecke</strain>
    </source>
</reference>
<evidence type="ECO:0000256" key="5">
    <source>
        <dbReference type="ARBA" id="ARBA00022729"/>
    </source>
</evidence>
<dbReference type="InterPro" id="IPR000471">
    <property type="entry name" value="Interferon_alpha/beta/delta"/>
</dbReference>
<evidence type="ECO:0000256" key="4">
    <source>
        <dbReference type="ARBA" id="ARBA00022525"/>
    </source>
</evidence>
<keyword evidence="7" id="KW-1015">Disulfide bond</keyword>
<dbReference type="InterPro" id="IPR009079">
    <property type="entry name" value="4_helix_cytokine-like_core"/>
</dbReference>
<dbReference type="GeneTree" id="ENSGT01000000214430"/>
<evidence type="ECO:0000256" key="8">
    <source>
        <dbReference type="ARBA" id="ARBA00067447"/>
    </source>
</evidence>
<gene>
    <name evidence="13" type="primary">IFNE</name>
</gene>
<reference evidence="13 14" key="1">
    <citation type="journal article" date="2011" name="Nature">
        <title>A high-resolution map of human evolutionary constraint using 29 mammals.</title>
        <authorList>
            <person name="Lindblad-Toh K."/>
            <person name="Garber M."/>
            <person name="Zuk O."/>
            <person name="Lin M.F."/>
            <person name="Parker B.J."/>
            <person name="Washietl S."/>
            <person name="Kheradpour P."/>
            <person name="Ernst J."/>
            <person name="Jordan G."/>
            <person name="Mauceli E."/>
            <person name="Ward L.D."/>
            <person name="Lowe C.B."/>
            <person name="Holloway A.K."/>
            <person name="Clamp M."/>
            <person name="Gnerre S."/>
            <person name="Alfoldi J."/>
            <person name="Beal K."/>
            <person name="Chang J."/>
            <person name="Clawson H."/>
            <person name="Cuff J."/>
            <person name="Di Palma F."/>
            <person name="Fitzgerald S."/>
            <person name="Flicek P."/>
            <person name="Guttman M."/>
            <person name="Hubisz M.J."/>
            <person name="Jaffe D.B."/>
            <person name="Jungreis I."/>
            <person name="Kent W.J."/>
            <person name="Kostka D."/>
            <person name="Lara M."/>
            <person name="Martins A.L."/>
            <person name="Massingham T."/>
            <person name="Moltke I."/>
            <person name="Raney B.J."/>
            <person name="Rasmussen M.D."/>
            <person name="Robinson J."/>
            <person name="Stark A."/>
            <person name="Vilella A.J."/>
            <person name="Wen J."/>
            <person name="Xie X."/>
            <person name="Zody M.C."/>
            <person name="Baldwin J."/>
            <person name="Bloom T."/>
            <person name="Chin C.W."/>
            <person name="Heiman D."/>
            <person name="Nicol R."/>
            <person name="Nusbaum C."/>
            <person name="Young S."/>
            <person name="Wilkinson J."/>
            <person name="Worley K.C."/>
            <person name="Kovar C.L."/>
            <person name="Muzny D.M."/>
            <person name="Gibbs R.A."/>
            <person name="Cree A."/>
            <person name="Dihn H.H."/>
            <person name="Fowler G."/>
            <person name="Jhangiani S."/>
            <person name="Joshi V."/>
            <person name="Lee S."/>
            <person name="Lewis L.R."/>
            <person name="Nazareth L.V."/>
            <person name="Okwuonu G."/>
            <person name="Santibanez J."/>
            <person name="Warren W.C."/>
            <person name="Mardis E.R."/>
            <person name="Weinstock G.M."/>
            <person name="Wilson R.K."/>
            <person name="Delehaunty K."/>
            <person name="Dooling D."/>
            <person name="Fronik C."/>
            <person name="Fulton L."/>
            <person name="Fulton B."/>
            <person name="Graves T."/>
            <person name="Minx P."/>
            <person name="Sodergren E."/>
            <person name="Birney E."/>
            <person name="Margulies E.H."/>
            <person name="Herrero J."/>
            <person name="Green E.D."/>
            <person name="Haussler D."/>
            <person name="Siepel A."/>
            <person name="Goldman N."/>
            <person name="Pollard K.S."/>
            <person name="Pedersen J.S."/>
            <person name="Lander E.S."/>
            <person name="Kellis M."/>
        </authorList>
    </citation>
    <scope>NUCLEOTIDE SEQUENCE [LARGE SCALE GENOMIC DNA]</scope>
    <source>
        <strain evidence="13 14">Thorbecke inbred</strain>
    </source>
</reference>
<evidence type="ECO:0000256" key="12">
    <source>
        <dbReference type="SAM" id="Phobius"/>
    </source>
</evidence>
<dbReference type="SMART" id="SM00076">
    <property type="entry name" value="IFabd"/>
    <property type="match status" value="1"/>
</dbReference>
<reference evidence="13" key="2">
    <citation type="submission" date="2025-08" db="UniProtKB">
        <authorList>
            <consortium name="Ensembl"/>
        </authorList>
    </citation>
    <scope>IDENTIFICATION</scope>
    <source>
        <strain evidence="13">Thorbecke</strain>
    </source>
</reference>
<dbReference type="GO" id="GO:0051607">
    <property type="term" value="P:defense response to virus"/>
    <property type="evidence" value="ECO:0007669"/>
    <property type="project" value="UniProtKB-KW"/>
</dbReference>
<dbReference type="PANTHER" id="PTHR11691:SF8">
    <property type="entry name" value="INTERFERON EPSILON"/>
    <property type="match status" value="1"/>
</dbReference>
<dbReference type="Ensembl" id="ENSOCUT00000015668.3">
    <property type="protein sequence ID" value="ENSOCUP00000028344.1"/>
    <property type="gene ID" value="ENSOCUG00000015672.3"/>
</dbReference>
<evidence type="ECO:0000256" key="1">
    <source>
        <dbReference type="ARBA" id="ARBA00004613"/>
    </source>
</evidence>
<comment type="subcellular location">
    <subcellularLocation>
        <location evidence="1">Secreted</location>
    </subcellularLocation>
</comment>
<dbReference type="STRING" id="9986.ENSOCUP00000028344"/>
<dbReference type="InParanoid" id="A0A5F9C3N2"/>
<dbReference type="PRINTS" id="PR00266">
    <property type="entry name" value="INTERFERONAB"/>
</dbReference>
<evidence type="ECO:0000256" key="9">
    <source>
        <dbReference type="ARBA" id="ARBA00075626"/>
    </source>
</evidence>
<dbReference type="GO" id="GO:0005615">
    <property type="term" value="C:extracellular space"/>
    <property type="evidence" value="ECO:0007669"/>
    <property type="project" value="UniProtKB-KW"/>
</dbReference>
<evidence type="ECO:0000256" key="6">
    <source>
        <dbReference type="ARBA" id="ARBA00023118"/>
    </source>
</evidence>
<name>A0A5F9C3N2_RABIT</name>
<evidence type="ECO:0000256" key="3">
    <source>
        <dbReference type="ARBA" id="ARBA00022514"/>
    </source>
</evidence>
<evidence type="ECO:0000256" key="7">
    <source>
        <dbReference type="ARBA" id="ARBA00023157"/>
    </source>
</evidence>
<keyword evidence="5" id="KW-0732">Signal</keyword>
<feature type="region of interest" description="Disordered" evidence="11">
    <location>
        <begin position="190"/>
        <end position="212"/>
    </location>
</feature>
<proteinExistence type="inferred from homology"/>
<comment type="similarity">
    <text evidence="2 10">Belongs to the alpha/beta interferon family.</text>
</comment>
<dbReference type="SUPFAM" id="SSF47266">
    <property type="entry name" value="4-helical cytokines"/>
    <property type="match status" value="1"/>
</dbReference>
<dbReference type="GO" id="GO:0005126">
    <property type="term" value="F:cytokine receptor binding"/>
    <property type="evidence" value="ECO:0007669"/>
    <property type="project" value="InterPro"/>
</dbReference>
<keyword evidence="14" id="KW-1185">Reference proteome</keyword>